<evidence type="ECO:0000313" key="5">
    <source>
        <dbReference type="Proteomes" id="UP000196036"/>
    </source>
</evidence>
<proteinExistence type="predicted"/>
<feature type="domain" description="Lin1244/Lin1753-like N-terminal" evidence="2">
    <location>
        <begin position="8"/>
        <end position="96"/>
    </location>
</feature>
<feature type="compositionally biased region" description="Low complexity" evidence="1">
    <location>
        <begin position="156"/>
        <end position="167"/>
    </location>
</feature>
<protein>
    <submittedName>
        <fullName evidence="4">Uncharacterized protein</fullName>
    </submittedName>
</protein>
<accession>A0A1Y4VMP0</accession>
<dbReference type="AlphaFoldDB" id="A0A1Y4VMP0"/>
<reference evidence="5" key="1">
    <citation type="submission" date="2017-04" db="EMBL/GenBank/DDBJ databases">
        <title>Function of individual gut microbiota members based on whole genome sequencing of pure cultures obtained from chicken caecum.</title>
        <authorList>
            <person name="Medvecky M."/>
            <person name="Cejkova D."/>
            <person name="Polansky O."/>
            <person name="Karasova D."/>
            <person name="Kubasova T."/>
            <person name="Cizek A."/>
            <person name="Rychlik I."/>
        </authorList>
    </citation>
    <scope>NUCLEOTIDE SEQUENCE [LARGE SCALE GENOMIC DNA]</scope>
    <source>
        <strain evidence="5">An109</strain>
    </source>
</reference>
<name>A0A1Y4VMP0_9BACE</name>
<dbReference type="EMBL" id="NFLW01000010">
    <property type="protein sequence ID" value="OUQ71400.1"/>
    <property type="molecule type" value="Genomic_DNA"/>
</dbReference>
<evidence type="ECO:0000259" key="3">
    <source>
        <dbReference type="Pfam" id="PF25200"/>
    </source>
</evidence>
<evidence type="ECO:0000256" key="1">
    <source>
        <dbReference type="SAM" id="MobiDB-lite"/>
    </source>
</evidence>
<organism evidence="4 5">
    <name type="scientific">Bacteroides xylanisolvens</name>
    <dbReference type="NCBI Taxonomy" id="371601"/>
    <lineage>
        <taxon>Bacteria</taxon>
        <taxon>Pseudomonadati</taxon>
        <taxon>Bacteroidota</taxon>
        <taxon>Bacteroidia</taxon>
        <taxon>Bacteroidales</taxon>
        <taxon>Bacteroidaceae</taxon>
        <taxon>Bacteroides</taxon>
    </lineage>
</organism>
<dbReference type="InterPro" id="IPR057155">
    <property type="entry name" value="DUF7833"/>
</dbReference>
<dbReference type="Pfam" id="PF25200">
    <property type="entry name" value="DUF7833"/>
    <property type="match status" value="1"/>
</dbReference>
<feature type="domain" description="DUF7833" evidence="3">
    <location>
        <begin position="197"/>
        <end position="259"/>
    </location>
</feature>
<evidence type="ECO:0000259" key="2">
    <source>
        <dbReference type="Pfam" id="PF14297"/>
    </source>
</evidence>
<feature type="region of interest" description="Disordered" evidence="1">
    <location>
        <begin position="110"/>
        <end position="168"/>
    </location>
</feature>
<gene>
    <name evidence="4" type="ORF">B5E52_07135</name>
</gene>
<dbReference type="Proteomes" id="UP000196036">
    <property type="component" value="Unassembled WGS sequence"/>
</dbReference>
<feature type="compositionally biased region" description="Basic and acidic residues" evidence="1">
    <location>
        <begin position="137"/>
        <end position="155"/>
    </location>
</feature>
<sequence length="325" mass="37350">MKMKKDQYFNLEVNLLNDDNIASMMSEMNAAEALGIYVILLLHLRTKDAYEASCKPVLLKAMARRYDVDEVAVERVLREFDLFELDEERQMFRSSYLDRVMKSLEEKRKMDIENGKKGGRPKKVAKSAETPVSKGRKPTENQKRREEESKEEESKGSVSVVNNNRSNIETPSSLVSRLADEGNHCPLQPVLPWEKLVDQLSTFQSYMELAGQHSGLGKLFVDHQKLILEIFKKHIRLYDKGAGLLFPEDVKRYFSNYIAAGSVTCRTLRETLLKELENTVDKDVNRFESVVDGRRTYLGHLIPVDAPPRPDASAVWDDVKKRWAH</sequence>
<evidence type="ECO:0000313" key="4">
    <source>
        <dbReference type="EMBL" id="OUQ71400.1"/>
    </source>
</evidence>
<dbReference type="InterPro" id="IPR025400">
    <property type="entry name" value="Lin1244/Lin1753-like_N"/>
</dbReference>
<comment type="caution">
    <text evidence="4">The sequence shown here is derived from an EMBL/GenBank/DDBJ whole genome shotgun (WGS) entry which is preliminary data.</text>
</comment>
<dbReference type="Pfam" id="PF14297">
    <property type="entry name" value="Lin1244_N"/>
    <property type="match status" value="1"/>
</dbReference>